<feature type="transmembrane region" description="Helical" evidence="8">
    <location>
        <begin position="85"/>
        <end position="103"/>
    </location>
</feature>
<comment type="subcellular location">
    <subcellularLocation>
        <location evidence="1">Cell membrane</location>
        <topology evidence="1">Multi-pass membrane protein</topology>
    </subcellularLocation>
</comment>
<feature type="transmembrane region" description="Helical" evidence="8">
    <location>
        <begin position="160"/>
        <end position="179"/>
    </location>
</feature>
<evidence type="ECO:0000256" key="3">
    <source>
        <dbReference type="ARBA" id="ARBA00022670"/>
    </source>
</evidence>
<keyword evidence="7 8" id="KW-0472">Membrane</keyword>
<dbReference type="InterPro" id="IPR013426">
    <property type="entry name" value="EpsH-like"/>
</dbReference>
<evidence type="ECO:0000256" key="4">
    <source>
        <dbReference type="ARBA" id="ARBA00022692"/>
    </source>
</evidence>
<keyword evidence="3" id="KW-0645">Protease</keyword>
<feature type="transmembrane region" description="Helical" evidence="8">
    <location>
        <begin position="225"/>
        <end position="245"/>
    </location>
</feature>
<evidence type="ECO:0000259" key="9">
    <source>
        <dbReference type="Pfam" id="PF11984"/>
    </source>
</evidence>
<feature type="transmembrane region" description="Helical" evidence="8">
    <location>
        <begin position="314"/>
        <end position="333"/>
    </location>
</feature>
<feature type="transmembrane region" description="Helical" evidence="8">
    <location>
        <begin position="21"/>
        <end position="43"/>
    </location>
</feature>
<protein>
    <submittedName>
        <fullName evidence="10">Exosortase A</fullName>
        <ecNumber evidence="10">3.4.22.-</ecNumber>
    </submittedName>
</protein>
<feature type="transmembrane region" description="Helical" evidence="8">
    <location>
        <begin position="115"/>
        <end position="148"/>
    </location>
</feature>
<feature type="transmembrane region" description="Helical" evidence="8">
    <location>
        <begin position="55"/>
        <end position="73"/>
    </location>
</feature>
<comment type="caution">
    <text evidence="10">The sequence shown here is derived from an EMBL/GenBank/DDBJ whole genome shotgun (WGS) entry which is preliminary data.</text>
</comment>
<feature type="transmembrane region" description="Helical" evidence="8">
    <location>
        <begin position="199"/>
        <end position="218"/>
    </location>
</feature>
<evidence type="ECO:0000256" key="8">
    <source>
        <dbReference type="SAM" id="Phobius"/>
    </source>
</evidence>
<evidence type="ECO:0000256" key="2">
    <source>
        <dbReference type="ARBA" id="ARBA00022475"/>
    </source>
</evidence>
<reference evidence="10 11" key="1">
    <citation type="submission" date="2024-03" db="EMBL/GenBank/DDBJ databases">
        <authorList>
            <person name="Jo J.-H."/>
        </authorList>
    </citation>
    <scope>NUCLEOTIDE SEQUENCE [LARGE SCALE GENOMIC DNA]</scope>
    <source>
        <strain evidence="10 11">PS1R-30</strain>
    </source>
</reference>
<evidence type="ECO:0000256" key="5">
    <source>
        <dbReference type="ARBA" id="ARBA00022801"/>
    </source>
</evidence>
<evidence type="ECO:0000256" key="6">
    <source>
        <dbReference type="ARBA" id="ARBA00022989"/>
    </source>
</evidence>
<keyword evidence="5 10" id="KW-0378">Hydrolase</keyword>
<dbReference type="EMBL" id="JBBHJZ010000001">
    <property type="protein sequence ID" value="MEJ5975662.1"/>
    <property type="molecule type" value="Genomic_DNA"/>
</dbReference>
<gene>
    <name evidence="10" type="primary">xrtA</name>
    <name evidence="10" type="ORF">WG901_03385</name>
</gene>
<evidence type="ECO:0000256" key="7">
    <source>
        <dbReference type="ARBA" id="ARBA00023136"/>
    </source>
</evidence>
<dbReference type="InterPro" id="IPR019127">
    <property type="entry name" value="Exosortase"/>
</dbReference>
<dbReference type="GO" id="GO:0016787">
    <property type="term" value="F:hydrolase activity"/>
    <property type="evidence" value="ECO:0007669"/>
    <property type="project" value="UniProtKB-KW"/>
</dbReference>
<dbReference type="Pfam" id="PF11984">
    <property type="entry name" value="DUF3485"/>
    <property type="match status" value="1"/>
</dbReference>
<dbReference type="Pfam" id="PF09721">
    <property type="entry name" value="Exosortase_EpsH"/>
    <property type="match status" value="1"/>
</dbReference>
<dbReference type="Proteomes" id="UP001361239">
    <property type="component" value="Unassembled WGS sequence"/>
</dbReference>
<keyword evidence="4 8" id="KW-0812">Transmembrane</keyword>
<dbReference type="NCBIfam" id="TIGR03109">
    <property type="entry name" value="exosort_XrtA"/>
    <property type="match status" value="1"/>
</dbReference>
<dbReference type="NCBIfam" id="TIGR02914">
    <property type="entry name" value="EpsI_fam"/>
    <property type="match status" value="1"/>
</dbReference>
<evidence type="ECO:0000313" key="10">
    <source>
        <dbReference type="EMBL" id="MEJ5975662.1"/>
    </source>
</evidence>
<sequence>MPHDIAARLRSGPGLFANVPQAWRAALGLLAGAWIADLLLFLSDWADMADQWWNISTYNHVVLVPAIIAWLVYERLPQLAKLTPQAWWPGLVLSAAAGLLWVLGEFAGLSVARQAGAVTLLAGSVLTFLGPRIGAVLAFPLVYMVFLVPIGDELVPALQMITAAITISLVHLSGVPAVIDGVFIHTPAGLFEVAEACSGVKFLIAMAAFGVLAAEVCFTRWPRRLAFLAVCLVVPVLANGVRAWATVFVAQYVGAERASGFDHIVYGWIFFAIVIALVLALSWRFFDRPMDEPMVDLDRITASRVIARLEALRIGAMPALFALIAILFVGQVWTRAADALAAPMPGAIDLPQVAGWQRVAHRPSLPWEPRAQGADHRLIGRYADAAGHEVDVFVALYAAQTEGREAGGFGQGALPPDGLWAWQSPGPAIADARTDRMLAEGRVERLAYTWYRTGDLLTGSNARLKLANMADRVFLRERPTMMLIVSAESTPGRPTKLALDRFLRAIGPTDRWMDRVAGLR</sequence>
<evidence type="ECO:0000313" key="11">
    <source>
        <dbReference type="Proteomes" id="UP001361239"/>
    </source>
</evidence>
<proteinExistence type="predicted"/>
<dbReference type="InterPro" id="IPR014263">
    <property type="entry name" value="Methanolan_biosynth_EpsI"/>
</dbReference>
<organism evidence="10 11">
    <name type="scientific">Novosphingobium anseongense</name>
    <dbReference type="NCBI Taxonomy" id="3133436"/>
    <lineage>
        <taxon>Bacteria</taxon>
        <taxon>Pseudomonadati</taxon>
        <taxon>Pseudomonadota</taxon>
        <taxon>Alphaproteobacteria</taxon>
        <taxon>Sphingomonadales</taxon>
        <taxon>Sphingomonadaceae</taxon>
        <taxon>Novosphingobium</taxon>
    </lineage>
</organism>
<dbReference type="NCBIfam" id="TIGR02602">
    <property type="entry name" value="8TM_EpsH"/>
    <property type="match status" value="1"/>
</dbReference>
<keyword evidence="11" id="KW-1185">Reference proteome</keyword>
<evidence type="ECO:0000256" key="1">
    <source>
        <dbReference type="ARBA" id="ARBA00004651"/>
    </source>
</evidence>
<name>A0ABU8RRK4_9SPHN</name>
<dbReference type="NCBIfam" id="TIGR04178">
    <property type="entry name" value="exo_archaeo"/>
    <property type="match status" value="1"/>
</dbReference>
<dbReference type="InterPro" id="IPR026392">
    <property type="entry name" value="Exo/Archaeosortase_dom"/>
</dbReference>
<keyword evidence="6 8" id="KW-1133">Transmembrane helix</keyword>
<accession>A0ABU8RRK4</accession>
<keyword evidence="2" id="KW-1003">Cell membrane</keyword>
<feature type="transmembrane region" description="Helical" evidence="8">
    <location>
        <begin position="265"/>
        <end position="286"/>
    </location>
</feature>
<feature type="domain" description="Methanolan biosynthesis EpsI" evidence="9">
    <location>
        <begin position="324"/>
        <end position="508"/>
    </location>
</feature>
<dbReference type="RefSeq" id="WP_339585594.1">
    <property type="nucleotide sequence ID" value="NZ_JBBHJZ010000001.1"/>
</dbReference>
<dbReference type="InterPro" id="IPR017540">
    <property type="entry name" value="Exosortase-1"/>
</dbReference>
<dbReference type="EC" id="3.4.22.-" evidence="10"/>